<dbReference type="OrthoDB" id="10364033at2759"/>
<dbReference type="Proteomes" id="UP000316759">
    <property type="component" value="Unassembled WGS sequence"/>
</dbReference>
<dbReference type="EMBL" id="SUNJ01005720">
    <property type="protein sequence ID" value="TPP63408.1"/>
    <property type="molecule type" value="Genomic_DNA"/>
</dbReference>
<gene>
    <name evidence="1" type="ORF">FGIG_11335</name>
</gene>
<evidence type="ECO:0000313" key="2">
    <source>
        <dbReference type="Proteomes" id="UP000316759"/>
    </source>
</evidence>
<organism evidence="1 2">
    <name type="scientific">Fasciola gigantica</name>
    <name type="common">Giant liver fluke</name>
    <dbReference type="NCBI Taxonomy" id="46835"/>
    <lineage>
        <taxon>Eukaryota</taxon>
        <taxon>Metazoa</taxon>
        <taxon>Spiralia</taxon>
        <taxon>Lophotrochozoa</taxon>
        <taxon>Platyhelminthes</taxon>
        <taxon>Trematoda</taxon>
        <taxon>Digenea</taxon>
        <taxon>Plagiorchiida</taxon>
        <taxon>Echinostomata</taxon>
        <taxon>Echinostomatoidea</taxon>
        <taxon>Fasciolidae</taxon>
        <taxon>Fasciola</taxon>
    </lineage>
</organism>
<keyword evidence="2" id="KW-1185">Reference proteome</keyword>
<name>A0A504Z0E0_FASGI</name>
<protein>
    <submittedName>
        <fullName evidence="1">Uncharacterized protein</fullName>
    </submittedName>
</protein>
<proteinExistence type="predicted"/>
<dbReference type="AlphaFoldDB" id="A0A504Z0E0"/>
<evidence type="ECO:0000313" key="1">
    <source>
        <dbReference type="EMBL" id="TPP63408.1"/>
    </source>
</evidence>
<sequence length="137" mass="14884">MALVVGTLPLIRSSALTYSGTLGYLMGSIHRAIPSRPPVFVVQSRARRKQLAAWTPSVAAGQDVFHGLESLLSALPQLYIDPASRLHYAQYLAQSSTDDAHPVIVPQGQSTQHYHQLLCASVLTDAYLFLTEGVLAR</sequence>
<comment type="caution">
    <text evidence="1">The sequence shown here is derived from an EMBL/GenBank/DDBJ whole genome shotgun (WGS) entry which is preliminary data.</text>
</comment>
<accession>A0A504Z0E0</accession>
<reference evidence="1 2" key="1">
    <citation type="submission" date="2019-04" db="EMBL/GenBank/DDBJ databases">
        <title>Annotation for the trematode Fasciola gigantica.</title>
        <authorList>
            <person name="Choi Y.-J."/>
        </authorList>
    </citation>
    <scope>NUCLEOTIDE SEQUENCE [LARGE SCALE GENOMIC DNA]</scope>
    <source>
        <strain evidence="1">Uganda_cow_1</strain>
    </source>
</reference>